<dbReference type="Proteomes" id="UP000528964">
    <property type="component" value="Unassembled WGS sequence"/>
</dbReference>
<dbReference type="Gene3D" id="3.90.78.10">
    <property type="entry name" value="UDP-N-acetylenolpyruvoylglucosamine reductase, C-terminal domain"/>
    <property type="match status" value="1"/>
</dbReference>
<dbReference type="AlphaFoldDB" id="A0A7W6D0N1"/>
<feature type="active site" description="Proton donor" evidence="19">
    <location>
        <position position="226"/>
    </location>
</feature>
<dbReference type="Gene3D" id="3.30.43.10">
    <property type="entry name" value="Uridine Diphospho-n-acetylenolpyruvylglucosamine Reductase, domain 2"/>
    <property type="match status" value="1"/>
</dbReference>
<evidence type="ECO:0000256" key="12">
    <source>
        <dbReference type="ARBA" id="ARBA00022960"/>
    </source>
</evidence>
<comment type="subcellular location">
    <subcellularLocation>
        <location evidence="3 19">Cytoplasm</location>
    </subcellularLocation>
</comment>
<comment type="catalytic activity">
    <reaction evidence="18 19">
        <text>UDP-N-acetyl-alpha-D-muramate + NADP(+) = UDP-N-acetyl-3-O-(1-carboxyvinyl)-alpha-D-glucosamine + NADPH + H(+)</text>
        <dbReference type="Rhea" id="RHEA:12248"/>
        <dbReference type="ChEBI" id="CHEBI:15378"/>
        <dbReference type="ChEBI" id="CHEBI:57783"/>
        <dbReference type="ChEBI" id="CHEBI:58349"/>
        <dbReference type="ChEBI" id="CHEBI:68483"/>
        <dbReference type="ChEBI" id="CHEBI:70757"/>
        <dbReference type="EC" id="1.3.1.98"/>
    </reaction>
</comment>
<dbReference type="GO" id="GO:0051301">
    <property type="term" value="P:cell division"/>
    <property type="evidence" value="ECO:0007669"/>
    <property type="project" value="UniProtKB-KW"/>
</dbReference>
<dbReference type="GO" id="GO:0008360">
    <property type="term" value="P:regulation of cell shape"/>
    <property type="evidence" value="ECO:0007669"/>
    <property type="project" value="UniProtKB-KW"/>
</dbReference>
<evidence type="ECO:0000256" key="7">
    <source>
        <dbReference type="ARBA" id="ARBA00022490"/>
    </source>
</evidence>
<evidence type="ECO:0000256" key="11">
    <source>
        <dbReference type="ARBA" id="ARBA00022857"/>
    </source>
</evidence>
<dbReference type="InterPro" id="IPR006094">
    <property type="entry name" value="Oxid_FAD_bind_N"/>
</dbReference>
<dbReference type="RefSeq" id="WP_183396371.1">
    <property type="nucleotide sequence ID" value="NZ_JACIDR010000006.1"/>
</dbReference>
<dbReference type="InterPro" id="IPR016167">
    <property type="entry name" value="FAD-bd_PCMH_sub1"/>
</dbReference>
<dbReference type="PROSITE" id="PS51387">
    <property type="entry name" value="FAD_PCMH"/>
    <property type="match status" value="1"/>
</dbReference>
<keyword evidence="8 19" id="KW-0132">Cell division</keyword>
<evidence type="ECO:0000256" key="17">
    <source>
        <dbReference type="ARBA" id="ARBA00031026"/>
    </source>
</evidence>
<name>A0A7W6D0N1_9HYPH</name>
<dbReference type="GO" id="GO:0008762">
    <property type="term" value="F:UDP-N-acetylmuramate dehydrogenase activity"/>
    <property type="evidence" value="ECO:0007669"/>
    <property type="project" value="UniProtKB-UniRule"/>
</dbReference>
<accession>A0A7W6D0N1</accession>
<dbReference type="InterPro" id="IPR036635">
    <property type="entry name" value="MurB_C_sf"/>
</dbReference>
<protein>
    <recommendedName>
        <fullName evidence="6 19">UDP-N-acetylenolpyruvoylglucosamine reductase</fullName>
        <ecNumber evidence="5 19">1.3.1.98</ecNumber>
    </recommendedName>
    <alternativeName>
        <fullName evidence="17 19">UDP-N-acetylmuramate dehydrogenase</fullName>
    </alternativeName>
</protein>
<evidence type="ECO:0000256" key="13">
    <source>
        <dbReference type="ARBA" id="ARBA00022984"/>
    </source>
</evidence>
<dbReference type="UniPathway" id="UPA00219"/>
<dbReference type="PANTHER" id="PTHR21071">
    <property type="entry name" value="UDP-N-ACETYLENOLPYRUVOYLGLUCOSAMINE REDUCTASE"/>
    <property type="match status" value="1"/>
</dbReference>
<evidence type="ECO:0000256" key="19">
    <source>
        <dbReference type="HAMAP-Rule" id="MF_00037"/>
    </source>
</evidence>
<dbReference type="EC" id="1.3.1.98" evidence="5 19"/>
<keyword evidence="22" id="KW-1185">Reference proteome</keyword>
<comment type="cofactor">
    <cofactor evidence="1 19">
        <name>FAD</name>
        <dbReference type="ChEBI" id="CHEBI:57692"/>
    </cofactor>
</comment>
<evidence type="ECO:0000256" key="18">
    <source>
        <dbReference type="ARBA" id="ARBA00048914"/>
    </source>
</evidence>
<comment type="caution">
    <text evidence="21">The sequence shown here is derived from an EMBL/GenBank/DDBJ whole genome shotgun (WGS) entry which is preliminary data.</text>
</comment>
<dbReference type="SUPFAM" id="SSF56194">
    <property type="entry name" value="Uridine diphospho-N-Acetylenolpyruvylglucosamine reductase, MurB, C-terminal domain"/>
    <property type="match status" value="1"/>
</dbReference>
<proteinExistence type="inferred from homology"/>
<dbReference type="NCBIfam" id="NF010480">
    <property type="entry name" value="PRK13905.1"/>
    <property type="match status" value="1"/>
</dbReference>
<evidence type="ECO:0000256" key="2">
    <source>
        <dbReference type="ARBA" id="ARBA00003921"/>
    </source>
</evidence>
<reference evidence="21 22" key="1">
    <citation type="submission" date="2020-08" db="EMBL/GenBank/DDBJ databases">
        <title>Genomic Encyclopedia of Type Strains, Phase IV (KMG-IV): sequencing the most valuable type-strain genomes for metagenomic binning, comparative biology and taxonomic classification.</title>
        <authorList>
            <person name="Goeker M."/>
        </authorList>
    </citation>
    <scope>NUCLEOTIDE SEQUENCE [LARGE SCALE GENOMIC DNA]</scope>
    <source>
        <strain evidence="21 22">DSM 25481</strain>
    </source>
</reference>
<dbReference type="Pfam" id="PF01565">
    <property type="entry name" value="FAD_binding_4"/>
    <property type="match status" value="1"/>
</dbReference>
<feature type="domain" description="FAD-binding PCMH-type" evidence="20">
    <location>
        <begin position="32"/>
        <end position="207"/>
    </location>
</feature>
<evidence type="ECO:0000256" key="8">
    <source>
        <dbReference type="ARBA" id="ARBA00022618"/>
    </source>
</evidence>
<dbReference type="Pfam" id="PF02873">
    <property type="entry name" value="MurB_C"/>
    <property type="match status" value="1"/>
</dbReference>
<evidence type="ECO:0000256" key="9">
    <source>
        <dbReference type="ARBA" id="ARBA00022630"/>
    </source>
</evidence>
<keyword evidence="12 19" id="KW-0133">Cell shape</keyword>
<dbReference type="EMBL" id="JACIDR010000006">
    <property type="protein sequence ID" value="MBB3974530.1"/>
    <property type="molecule type" value="Genomic_DNA"/>
</dbReference>
<evidence type="ECO:0000256" key="6">
    <source>
        <dbReference type="ARBA" id="ARBA00015188"/>
    </source>
</evidence>
<keyword evidence="11 19" id="KW-0521">NADP</keyword>
<evidence type="ECO:0000256" key="5">
    <source>
        <dbReference type="ARBA" id="ARBA00012518"/>
    </source>
</evidence>
<keyword evidence="14 19" id="KW-0560">Oxidoreductase</keyword>
<gene>
    <name evidence="19" type="primary">murB</name>
    <name evidence="21" type="ORF">GGR24_003211</name>
</gene>
<dbReference type="InterPro" id="IPR016166">
    <property type="entry name" value="FAD-bd_PCMH"/>
</dbReference>
<comment type="function">
    <text evidence="2 19">Cell wall formation.</text>
</comment>
<evidence type="ECO:0000256" key="14">
    <source>
        <dbReference type="ARBA" id="ARBA00023002"/>
    </source>
</evidence>
<keyword evidence="15 19" id="KW-0131">Cell cycle</keyword>
<dbReference type="GO" id="GO:0071555">
    <property type="term" value="P:cell wall organization"/>
    <property type="evidence" value="ECO:0007669"/>
    <property type="project" value="UniProtKB-KW"/>
</dbReference>
<evidence type="ECO:0000256" key="10">
    <source>
        <dbReference type="ARBA" id="ARBA00022827"/>
    </source>
</evidence>
<dbReference type="InterPro" id="IPR036318">
    <property type="entry name" value="FAD-bd_PCMH-like_sf"/>
</dbReference>
<dbReference type="PANTHER" id="PTHR21071:SF4">
    <property type="entry name" value="UDP-N-ACETYLENOLPYRUVOYLGLUCOSAMINE REDUCTASE"/>
    <property type="match status" value="1"/>
</dbReference>
<feature type="active site" evidence="19">
    <location>
        <position position="177"/>
    </location>
</feature>
<dbReference type="InterPro" id="IPR016169">
    <property type="entry name" value="FAD-bd_PCMH_sub2"/>
</dbReference>
<dbReference type="HAMAP" id="MF_00037">
    <property type="entry name" value="MurB"/>
    <property type="match status" value="1"/>
</dbReference>
<evidence type="ECO:0000313" key="21">
    <source>
        <dbReference type="EMBL" id="MBB3974530.1"/>
    </source>
</evidence>
<feature type="active site" evidence="19">
    <location>
        <position position="296"/>
    </location>
</feature>
<keyword evidence="16 19" id="KW-0961">Cell wall biogenesis/degradation</keyword>
<keyword evidence="9 19" id="KW-0285">Flavoprotein</keyword>
<keyword evidence="10 19" id="KW-0274">FAD</keyword>
<evidence type="ECO:0000256" key="1">
    <source>
        <dbReference type="ARBA" id="ARBA00001974"/>
    </source>
</evidence>
<evidence type="ECO:0000256" key="15">
    <source>
        <dbReference type="ARBA" id="ARBA00023306"/>
    </source>
</evidence>
<dbReference type="GO" id="GO:0005829">
    <property type="term" value="C:cytosol"/>
    <property type="evidence" value="ECO:0007669"/>
    <property type="project" value="TreeGrafter"/>
</dbReference>
<keyword evidence="13 19" id="KW-0573">Peptidoglycan synthesis</keyword>
<evidence type="ECO:0000313" key="22">
    <source>
        <dbReference type="Proteomes" id="UP000528964"/>
    </source>
</evidence>
<dbReference type="Gene3D" id="3.30.465.10">
    <property type="match status" value="1"/>
</dbReference>
<comment type="pathway">
    <text evidence="4 19">Cell wall biogenesis; peptidoglycan biosynthesis.</text>
</comment>
<evidence type="ECO:0000259" key="20">
    <source>
        <dbReference type="PROSITE" id="PS51387"/>
    </source>
</evidence>
<dbReference type="SUPFAM" id="SSF56176">
    <property type="entry name" value="FAD-binding/transporter-associated domain-like"/>
    <property type="match status" value="1"/>
</dbReference>
<dbReference type="InterPro" id="IPR003170">
    <property type="entry name" value="MurB"/>
</dbReference>
<sequence>MSALADRLAALTPELRGRLVAGQRLADIAWFRVGGPAEVLFSPSDEGDLSYFLERAPQDVPIYPIGLGSNLLVRDGGMPGVVIRLGKTFAGIAVEGDARLRVGAAAADKRVAIAALEAGIGGFAFYHGIPGSIGGALRMNAGAHGTETSDRVVEVYGVDRSGARRTFSNADMGYAYRSSKAPQDVIFTGALLQGYPETEDAIRAEMDAVAEHRETKQPIKSRTGGSTFKNPPGHSAWKLIDAAGCRGFRVGGAQVSEMHCNFLINVGGATGADIESLGEEVRRRVKEHSGVELEWEIKRIGVAA</sequence>
<keyword evidence="7 19" id="KW-0963">Cytoplasm</keyword>
<organism evidence="21 22">
    <name type="scientific">Hansschlegelia beijingensis</name>
    <dbReference type="NCBI Taxonomy" id="1133344"/>
    <lineage>
        <taxon>Bacteria</taxon>
        <taxon>Pseudomonadati</taxon>
        <taxon>Pseudomonadota</taxon>
        <taxon>Alphaproteobacteria</taxon>
        <taxon>Hyphomicrobiales</taxon>
        <taxon>Methylopilaceae</taxon>
        <taxon>Hansschlegelia</taxon>
    </lineage>
</organism>
<dbReference type="GO" id="GO:0009252">
    <property type="term" value="P:peptidoglycan biosynthetic process"/>
    <property type="evidence" value="ECO:0007669"/>
    <property type="project" value="UniProtKB-UniRule"/>
</dbReference>
<dbReference type="GO" id="GO:0071949">
    <property type="term" value="F:FAD binding"/>
    <property type="evidence" value="ECO:0007669"/>
    <property type="project" value="InterPro"/>
</dbReference>
<comment type="similarity">
    <text evidence="19">Belongs to the MurB family.</text>
</comment>
<evidence type="ECO:0000256" key="16">
    <source>
        <dbReference type="ARBA" id="ARBA00023316"/>
    </source>
</evidence>
<dbReference type="NCBIfam" id="TIGR00179">
    <property type="entry name" value="murB"/>
    <property type="match status" value="1"/>
</dbReference>
<evidence type="ECO:0000256" key="4">
    <source>
        <dbReference type="ARBA" id="ARBA00004752"/>
    </source>
</evidence>
<evidence type="ECO:0000256" key="3">
    <source>
        <dbReference type="ARBA" id="ARBA00004496"/>
    </source>
</evidence>
<dbReference type="InterPro" id="IPR011601">
    <property type="entry name" value="MurB_C"/>
</dbReference>